<evidence type="ECO:0000313" key="13">
    <source>
        <dbReference type="Proteomes" id="UP000557872"/>
    </source>
</evidence>
<dbReference type="AlphaFoldDB" id="A0A851GHN7"/>
<dbReference type="RefSeq" id="WP_178933881.1">
    <property type="nucleotide sequence ID" value="NZ_JACBAZ010000008.1"/>
</dbReference>
<evidence type="ECO:0000256" key="5">
    <source>
        <dbReference type="ARBA" id="ARBA00013950"/>
    </source>
</evidence>
<dbReference type="InterPro" id="IPR023366">
    <property type="entry name" value="ATP_synth_asu-like_sf"/>
</dbReference>
<organism evidence="12 13">
    <name type="scientific">Oceaniferula marina</name>
    <dbReference type="NCBI Taxonomy" id="2748318"/>
    <lineage>
        <taxon>Bacteria</taxon>
        <taxon>Pseudomonadati</taxon>
        <taxon>Verrucomicrobiota</taxon>
        <taxon>Verrucomicrobiia</taxon>
        <taxon>Verrucomicrobiales</taxon>
        <taxon>Verrucomicrobiaceae</taxon>
        <taxon>Oceaniferula</taxon>
    </lineage>
</organism>
<evidence type="ECO:0000256" key="6">
    <source>
        <dbReference type="ARBA" id="ARBA00022619"/>
    </source>
</evidence>
<dbReference type="InterPro" id="IPR001783">
    <property type="entry name" value="Lumazine-bd"/>
</dbReference>
<dbReference type="GO" id="GO:0009231">
    <property type="term" value="P:riboflavin biosynthetic process"/>
    <property type="evidence" value="ECO:0007669"/>
    <property type="project" value="UniProtKB-KW"/>
</dbReference>
<accession>A0A851GHN7</accession>
<dbReference type="NCBIfam" id="NF009566">
    <property type="entry name" value="PRK13020.1"/>
    <property type="match status" value="1"/>
</dbReference>
<dbReference type="NCBIfam" id="TIGR00187">
    <property type="entry name" value="ribE"/>
    <property type="match status" value="1"/>
</dbReference>
<feature type="repeat" description="Lumazine-binding" evidence="10">
    <location>
        <begin position="96"/>
        <end position="192"/>
    </location>
</feature>
<dbReference type="PANTHER" id="PTHR21098:SF0">
    <property type="entry name" value="RIBOFLAVIN SYNTHASE"/>
    <property type="match status" value="1"/>
</dbReference>
<evidence type="ECO:0000313" key="12">
    <source>
        <dbReference type="EMBL" id="NWK57043.1"/>
    </source>
</evidence>
<proteinExistence type="predicted"/>
<protein>
    <recommendedName>
        <fullName evidence="5 9">Riboflavin synthase</fullName>
        <ecNumber evidence="4 9">2.5.1.9</ecNumber>
    </recommendedName>
</protein>
<dbReference type="SUPFAM" id="SSF63380">
    <property type="entry name" value="Riboflavin synthase domain-like"/>
    <property type="match status" value="2"/>
</dbReference>
<dbReference type="Gene3D" id="2.40.30.20">
    <property type="match status" value="2"/>
</dbReference>
<evidence type="ECO:0000256" key="7">
    <source>
        <dbReference type="ARBA" id="ARBA00022679"/>
    </source>
</evidence>
<sequence length="197" mass="21477">MFTGLVEATGKVLSIEPRDEQARITLQIPFASELQDGESVAVNGCCLTVTWHDQHAASFDVLQQTLNVTSLGELTEGRLVNLERAMLAGDRFGGHFVQGHVDDTGEIIDLSPHGGDYRLEIALPAAMMPLCIDKGSLAIDGISLTIAELTEDSAVFWIIPHTMEKTRLNDAEMGQRVNLEADVIAKHVAKLLECRNL</sequence>
<gene>
    <name evidence="12" type="ORF">HW115_15580</name>
</gene>
<evidence type="ECO:0000256" key="4">
    <source>
        <dbReference type="ARBA" id="ARBA00012827"/>
    </source>
</evidence>
<dbReference type="PIRSF" id="PIRSF000498">
    <property type="entry name" value="Riboflavin_syn_A"/>
    <property type="match status" value="1"/>
</dbReference>
<dbReference type="InterPro" id="IPR017938">
    <property type="entry name" value="Riboflavin_synthase-like_b-brl"/>
</dbReference>
<comment type="pathway">
    <text evidence="3">Cofactor biosynthesis; riboflavin biosynthesis; riboflavin from 2-hydroxy-3-oxobutyl phosphate and 5-amino-6-(D-ribitylamino)uracil: step 2/2.</text>
</comment>
<dbReference type="Proteomes" id="UP000557872">
    <property type="component" value="Unassembled WGS sequence"/>
</dbReference>
<dbReference type="EC" id="2.5.1.9" evidence="4 9"/>
<evidence type="ECO:0000256" key="1">
    <source>
        <dbReference type="ARBA" id="ARBA00000968"/>
    </source>
</evidence>
<keyword evidence="8" id="KW-0677">Repeat</keyword>
<dbReference type="InterPro" id="IPR026017">
    <property type="entry name" value="Lumazine-bd_dom"/>
</dbReference>
<evidence type="ECO:0000256" key="2">
    <source>
        <dbReference type="ARBA" id="ARBA00002803"/>
    </source>
</evidence>
<dbReference type="Pfam" id="PF00677">
    <property type="entry name" value="Lum_binding"/>
    <property type="match status" value="2"/>
</dbReference>
<comment type="caution">
    <text evidence="12">The sequence shown here is derived from an EMBL/GenBank/DDBJ whole genome shotgun (WGS) entry which is preliminary data.</text>
</comment>
<dbReference type="GO" id="GO:0004746">
    <property type="term" value="F:riboflavin synthase activity"/>
    <property type="evidence" value="ECO:0007669"/>
    <property type="project" value="UniProtKB-UniRule"/>
</dbReference>
<dbReference type="PROSITE" id="PS51177">
    <property type="entry name" value="LUMAZINE_BIND"/>
    <property type="match status" value="2"/>
</dbReference>
<keyword evidence="7 12" id="KW-0808">Transferase</keyword>
<dbReference type="NCBIfam" id="NF006767">
    <property type="entry name" value="PRK09289.1"/>
    <property type="match status" value="1"/>
</dbReference>
<dbReference type="FunFam" id="2.40.30.20:FF:000003">
    <property type="entry name" value="Riboflavin synthase, alpha subunit"/>
    <property type="match status" value="1"/>
</dbReference>
<keyword evidence="6" id="KW-0686">Riboflavin biosynthesis</keyword>
<feature type="repeat" description="Lumazine-binding" evidence="10">
    <location>
        <begin position="1"/>
        <end position="95"/>
    </location>
</feature>
<feature type="domain" description="Lumazine-binding" evidence="11">
    <location>
        <begin position="96"/>
        <end position="192"/>
    </location>
</feature>
<keyword evidence="13" id="KW-1185">Reference proteome</keyword>
<evidence type="ECO:0000259" key="11">
    <source>
        <dbReference type="PROSITE" id="PS51177"/>
    </source>
</evidence>
<reference evidence="12 13" key="1">
    <citation type="submission" date="2020-07" db="EMBL/GenBank/DDBJ databases">
        <title>Roseicoccus Jingziensis gen. nov., sp. nov., isolated from coastal seawater.</title>
        <authorList>
            <person name="Feng X."/>
        </authorList>
    </citation>
    <scope>NUCLEOTIDE SEQUENCE [LARGE SCALE GENOMIC DNA]</scope>
    <source>
        <strain evidence="12 13">N1E253</strain>
    </source>
</reference>
<dbReference type="EMBL" id="JACBAZ010000008">
    <property type="protein sequence ID" value="NWK57043.1"/>
    <property type="molecule type" value="Genomic_DNA"/>
</dbReference>
<dbReference type="CDD" id="cd00402">
    <property type="entry name" value="Riboflavin_synthase_like"/>
    <property type="match status" value="1"/>
</dbReference>
<dbReference type="PANTHER" id="PTHR21098">
    <property type="entry name" value="RIBOFLAVIN SYNTHASE ALPHA CHAIN"/>
    <property type="match status" value="1"/>
</dbReference>
<feature type="domain" description="Lumazine-binding" evidence="11">
    <location>
        <begin position="1"/>
        <end position="95"/>
    </location>
</feature>
<evidence type="ECO:0000256" key="3">
    <source>
        <dbReference type="ARBA" id="ARBA00004887"/>
    </source>
</evidence>
<comment type="catalytic activity">
    <reaction evidence="1">
        <text>2 6,7-dimethyl-8-(1-D-ribityl)lumazine + H(+) = 5-amino-6-(D-ribitylamino)uracil + riboflavin</text>
        <dbReference type="Rhea" id="RHEA:20772"/>
        <dbReference type="ChEBI" id="CHEBI:15378"/>
        <dbReference type="ChEBI" id="CHEBI:15934"/>
        <dbReference type="ChEBI" id="CHEBI:57986"/>
        <dbReference type="ChEBI" id="CHEBI:58201"/>
        <dbReference type="EC" id="2.5.1.9"/>
    </reaction>
</comment>
<name>A0A851GHN7_9BACT</name>
<comment type="function">
    <text evidence="2">Catalyzes the dismutation of two molecules of 6,7-dimethyl-8-ribityllumazine, resulting in the formation of riboflavin and 5-amino-6-(D-ribitylamino)uracil.</text>
</comment>
<evidence type="ECO:0000256" key="9">
    <source>
        <dbReference type="NCBIfam" id="TIGR00187"/>
    </source>
</evidence>
<evidence type="ECO:0000256" key="10">
    <source>
        <dbReference type="PROSITE-ProRule" id="PRU00524"/>
    </source>
</evidence>
<evidence type="ECO:0000256" key="8">
    <source>
        <dbReference type="ARBA" id="ARBA00022737"/>
    </source>
</evidence>